<dbReference type="OrthoDB" id="341259at2759"/>
<dbReference type="InterPro" id="IPR036770">
    <property type="entry name" value="Ankyrin_rpt-contain_sf"/>
</dbReference>
<gene>
    <name evidence="7" type="ORF">N7482_009612</name>
</gene>
<feature type="repeat" description="ANK" evidence="6">
    <location>
        <begin position="84"/>
        <end position="116"/>
    </location>
</feature>
<feature type="repeat" description="ANK" evidence="6">
    <location>
        <begin position="404"/>
        <end position="430"/>
    </location>
</feature>
<dbReference type="AlphaFoldDB" id="A0A9W9HTK1"/>
<keyword evidence="8" id="KW-1185">Reference proteome</keyword>
<dbReference type="EMBL" id="JAPQKN010000007">
    <property type="protein sequence ID" value="KAJ5153134.1"/>
    <property type="molecule type" value="Genomic_DNA"/>
</dbReference>
<feature type="repeat" description="ANK" evidence="6">
    <location>
        <begin position="250"/>
        <end position="282"/>
    </location>
</feature>
<evidence type="ECO:0000256" key="3">
    <source>
        <dbReference type="ARBA" id="ARBA00022771"/>
    </source>
</evidence>
<dbReference type="InterPro" id="IPR043145">
    <property type="entry name" value="Znf_ZZ_sf"/>
</dbReference>
<evidence type="ECO:0000256" key="6">
    <source>
        <dbReference type="PROSITE-ProRule" id="PRU00023"/>
    </source>
</evidence>
<dbReference type="PANTHER" id="PTHR24173:SF74">
    <property type="entry name" value="ANKYRIN REPEAT DOMAIN-CONTAINING PROTEIN 16"/>
    <property type="match status" value="1"/>
</dbReference>
<name>A0A9W9HTK1_9EURO</name>
<dbReference type="Gene3D" id="3.30.60.90">
    <property type="match status" value="1"/>
</dbReference>
<dbReference type="PANTHER" id="PTHR24173">
    <property type="entry name" value="ANKYRIN REPEAT CONTAINING"/>
    <property type="match status" value="1"/>
</dbReference>
<comment type="caution">
    <text evidence="7">The sequence shown here is derived from an EMBL/GenBank/DDBJ whole genome shotgun (WGS) entry which is preliminary data.</text>
</comment>
<dbReference type="Pfam" id="PF00023">
    <property type="entry name" value="Ank"/>
    <property type="match status" value="1"/>
</dbReference>
<keyword evidence="4" id="KW-0862">Zinc</keyword>
<protein>
    <submittedName>
        <fullName evidence="7">Uncharacterized protein</fullName>
    </submittedName>
</protein>
<sequence length="569" mass="62668">MMLLLDLPHELILSIWDSLETARDMNDFARTCHYCYDTLHPRLYHYITNHSDRDYPFLWTAKHGPVETLHKLLDAGVDPSNHWTVASPLLPAISYGREDLLHTLLEHGFNPNIKDISEQTPLHHAAIHGYPECARILLDAGADLNSADNENLTPSSWALFRGHANVLALLLDRGATIDIRLIDEESPLGMAARIGRKELVNLLLERNAPVDGPGNGFPGTPLAWAARCGHESIVTQLLEAGADVQATTDEGQNALHWAALSGKANVVALLLAEGVPPDVPDIHGYTALSRACSSRSMNEKVVELLLEANVNIEARNRDGQTPLSIAAVHSKAIMPLMKKGATLTTIDNDGCSPLVMAAREGHAQTVLDLLDGHVTSATLTEHHGMECREGKNGTKSCIDTPDRLNRTPLFLATLYGYEEVVRILLSRGSSAIHYTTNAGRTPLSVARDYTQRPLETSDTTMESILTCLCNPYDVEVDMEKVQLSSEAARHSDMEIVCDSCSFAISVRDTHYHCAICNDNNYDICLECIASGAMCYDTMHVLQHLRMVDGRWTAIPNRPVYQEVLDVAIR</sequence>
<evidence type="ECO:0000256" key="4">
    <source>
        <dbReference type="ARBA" id="ARBA00022833"/>
    </source>
</evidence>
<dbReference type="SMART" id="SM00248">
    <property type="entry name" value="ANK"/>
    <property type="match status" value="12"/>
</dbReference>
<keyword evidence="5 6" id="KW-0040">ANK repeat</keyword>
<dbReference type="Gene3D" id="1.25.40.20">
    <property type="entry name" value="Ankyrin repeat-containing domain"/>
    <property type="match status" value="3"/>
</dbReference>
<dbReference type="RefSeq" id="XP_056539442.1">
    <property type="nucleotide sequence ID" value="XM_056691736.1"/>
</dbReference>
<dbReference type="Pfam" id="PF12796">
    <property type="entry name" value="Ank_2"/>
    <property type="match status" value="2"/>
</dbReference>
<evidence type="ECO:0000256" key="5">
    <source>
        <dbReference type="ARBA" id="ARBA00023043"/>
    </source>
</evidence>
<dbReference type="PROSITE" id="PS50088">
    <property type="entry name" value="ANK_REPEAT"/>
    <property type="match status" value="7"/>
</dbReference>
<feature type="repeat" description="ANK" evidence="6">
    <location>
        <begin position="283"/>
        <end position="317"/>
    </location>
</feature>
<feature type="repeat" description="ANK" evidence="6">
    <location>
        <begin position="220"/>
        <end position="249"/>
    </location>
</feature>
<dbReference type="GeneID" id="81430912"/>
<evidence type="ECO:0000313" key="7">
    <source>
        <dbReference type="EMBL" id="KAJ5153134.1"/>
    </source>
</evidence>
<organism evidence="7 8">
    <name type="scientific">Penicillium canariense</name>
    <dbReference type="NCBI Taxonomy" id="189055"/>
    <lineage>
        <taxon>Eukaryota</taxon>
        <taxon>Fungi</taxon>
        <taxon>Dikarya</taxon>
        <taxon>Ascomycota</taxon>
        <taxon>Pezizomycotina</taxon>
        <taxon>Eurotiomycetes</taxon>
        <taxon>Eurotiomycetidae</taxon>
        <taxon>Eurotiales</taxon>
        <taxon>Aspergillaceae</taxon>
        <taxon>Penicillium</taxon>
    </lineage>
</organism>
<feature type="repeat" description="ANK" evidence="6">
    <location>
        <begin position="117"/>
        <end position="149"/>
    </location>
</feature>
<reference evidence="7" key="1">
    <citation type="submission" date="2022-11" db="EMBL/GenBank/DDBJ databases">
        <authorList>
            <person name="Petersen C."/>
        </authorList>
    </citation>
    <scope>NUCLEOTIDE SEQUENCE</scope>
    <source>
        <strain evidence="7">IBT 26290</strain>
    </source>
</reference>
<dbReference type="PROSITE" id="PS50297">
    <property type="entry name" value="ANK_REP_REGION"/>
    <property type="match status" value="6"/>
</dbReference>
<dbReference type="SUPFAM" id="SSF48403">
    <property type="entry name" value="Ankyrin repeat"/>
    <property type="match status" value="2"/>
</dbReference>
<proteinExistence type="predicted"/>
<keyword evidence="3" id="KW-0863">Zinc-finger</keyword>
<feature type="repeat" description="ANK" evidence="6">
    <location>
        <begin position="183"/>
        <end position="215"/>
    </location>
</feature>
<keyword evidence="2" id="KW-0677">Repeat</keyword>
<dbReference type="GO" id="GO:0008270">
    <property type="term" value="F:zinc ion binding"/>
    <property type="evidence" value="ECO:0007669"/>
    <property type="project" value="UniProtKB-KW"/>
</dbReference>
<keyword evidence="1" id="KW-0479">Metal-binding</keyword>
<dbReference type="Proteomes" id="UP001149163">
    <property type="component" value="Unassembled WGS sequence"/>
</dbReference>
<evidence type="ECO:0000256" key="2">
    <source>
        <dbReference type="ARBA" id="ARBA00022737"/>
    </source>
</evidence>
<evidence type="ECO:0000256" key="1">
    <source>
        <dbReference type="ARBA" id="ARBA00022723"/>
    </source>
</evidence>
<dbReference type="SUPFAM" id="SSF57850">
    <property type="entry name" value="RING/U-box"/>
    <property type="match status" value="1"/>
</dbReference>
<accession>A0A9W9HTK1</accession>
<reference evidence="7" key="2">
    <citation type="journal article" date="2023" name="IMA Fungus">
        <title>Comparative genomic study of the Penicillium genus elucidates a diverse pangenome and 15 lateral gene transfer events.</title>
        <authorList>
            <person name="Petersen C."/>
            <person name="Sorensen T."/>
            <person name="Nielsen M.R."/>
            <person name="Sondergaard T.E."/>
            <person name="Sorensen J.L."/>
            <person name="Fitzpatrick D.A."/>
            <person name="Frisvad J.C."/>
            <person name="Nielsen K.L."/>
        </authorList>
    </citation>
    <scope>NUCLEOTIDE SEQUENCE</scope>
    <source>
        <strain evidence="7">IBT 26290</strain>
    </source>
</reference>
<dbReference type="InterPro" id="IPR002110">
    <property type="entry name" value="Ankyrin_rpt"/>
</dbReference>
<evidence type="ECO:0000313" key="8">
    <source>
        <dbReference type="Proteomes" id="UP001149163"/>
    </source>
</evidence>